<protein>
    <recommendedName>
        <fullName evidence="5">L-rhamnose mutarotase</fullName>
        <ecNumber evidence="5">5.1.3.32</ecNumber>
    </recommendedName>
</protein>
<evidence type="ECO:0000256" key="3">
    <source>
        <dbReference type="ARBA" id="ARBA00023277"/>
    </source>
</evidence>
<evidence type="ECO:0000313" key="6">
    <source>
        <dbReference type="EMBL" id="MBD1382902.1"/>
    </source>
</evidence>
<dbReference type="PANTHER" id="PTHR34389:SF2">
    <property type="entry name" value="L-RHAMNOSE MUTAROTASE"/>
    <property type="match status" value="1"/>
</dbReference>
<dbReference type="Pfam" id="PF05336">
    <property type="entry name" value="rhaM"/>
    <property type="match status" value="1"/>
</dbReference>
<accession>A0A926NS20</accession>
<reference evidence="6" key="1">
    <citation type="submission" date="2020-09" db="EMBL/GenBank/DDBJ databases">
        <title>A novel bacterium of genus Bacillus, isolated from South China Sea.</title>
        <authorList>
            <person name="Huang H."/>
            <person name="Mo K."/>
            <person name="Hu Y."/>
        </authorList>
    </citation>
    <scope>NUCLEOTIDE SEQUENCE</scope>
    <source>
        <strain evidence="6">IB182487</strain>
    </source>
</reference>
<dbReference type="Proteomes" id="UP000626844">
    <property type="component" value="Unassembled WGS sequence"/>
</dbReference>
<keyword evidence="1" id="KW-0963">Cytoplasm</keyword>
<comment type="caution">
    <text evidence="6">The sequence shown here is derived from an EMBL/GenBank/DDBJ whole genome shotgun (WGS) entry which is preliminary data.</text>
</comment>
<dbReference type="RefSeq" id="WP_191161541.1">
    <property type="nucleotide sequence ID" value="NZ_JACXAI010000039.1"/>
</dbReference>
<keyword evidence="7" id="KW-1185">Reference proteome</keyword>
<keyword evidence="3" id="KW-0119">Carbohydrate metabolism</keyword>
<keyword evidence="4" id="KW-0684">Rhamnose metabolism</keyword>
<dbReference type="Gene3D" id="3.30.70.100">
    <property type="match status" value="1"/>
</dbReference>
<dbReference type="AlphaFoldDB" id="A0A926NS20"/>
<evidence type="ECO:0000256" key="5">
    <source>
        <dbReference type="NCBIfam" id="TIGR02625"/>
    </source>
</evidence>
<evidence type="ECO:0000256" key="4">
    <source>
        <dbReference type="ARBA" id="ARBA00023308"/>
    </source>
</evidence>
<dbReference type="GO" id="GO:0005737">
    <property type="term" value="C:cytoplasm"/>
    <property type="evidence" value="ECO:0007669"/>
    <property type="project" value="InterPro"/>
</dbReference>
<organism evidence="6 7">
    <name type="scientific">Metabacillus arenae</name>
    <dbReference type="NCBI Taxonomy" id="2771434"/>
    <lineage>
        <taxon>Bacteria</taxon>
        <taxon>Bacillati</taxon>
        <taxon>Bacillota</taxon>
        <taxon>Bacilli</taxon>
        <taxon>Bacillales</taxon>
        <taxon>Bacillaceae</taxon>
        <taxon>Metabacillus</taxon>
    </lineage>
</organism>
<keyword evidence="2 6" id="KW-0413">Isomerase</keyword>
<dbReference type="GO" id="GO:0019301">
    <property type="term" value="P:rhamnose catabolic process"/>
    <property type="evidence" value="ECO:0007669"/>
    <property type="project" value="UniProtKB-UniRule"/>
</dbReference>
<gene>
    <name evidence="6" type="primary">rhaM</name>
    <name evidence="6" type="ORF">IC621_22120</name>
</gene>
<evidence type="ECO:0000256" key="2">
    <source>
        <dbReference type="ARBA" id="ARBA00023235"/>
    </source>
</evidence>
<dbReference type="EMBL" id="JACXAI010000039">
    <property type="protein sequence ID" value="MBD1382902.1"/>
    <property type="molecule type" value="Genomic_DNA"/>
</dbReference>
<evidence type="ECO:0000313" key="7">
    <source>
        <dbReference type="Proteomes" id="UP000626844"/>
    </source>
</evidence>
<dbReference type="InterPro" id="IPR013448">
    <property type="entry name" value="L-rhamnose_mutarotase"/>
</dbReference>
<proteinExistence type="inferred from homology"/>
<dbReference type="SUPFAM" id="SSF54909">
    <property type="entry name" value="Dimeric alpha+beta barrel"/>
    <property type="match status" value="1"/>
</dbReference>
<dbReference type="NCBIfam" id="TIGR02625">
    <property type="entry name" value="YiiL_rotase"/>
    <property type="match status" value="1"/>
</dbReference>
<dbReference type="InterPro" id="IPR008000">
    <property type="entry name" value="Rham/fucose_mutarotase"/>
</dbReference>
<dbReference type="HAMAP" id="MF_01663">
    <property type="entry name" value="L_rham_rotase"/>
    <property type="match status" value="1"/>
</dbReference>
<dbReference type="PANTHER" id="PTHR34389">
    <property type="entry name" value="L-RHAMNOSE MUTAROTASE"/>
    <property type="match status" value="1"/>
</dbReference>
<name>A0A926NS20_9BACI</name>
<dbReference type="InterPro" id="IPR011008">
    <property type="entry name" value="Dimeric_a/b-barrel"/>
</dbReference>
<sequence>MIRKAFVMTVHPDKHDEYEKRHNEIWPEMIDELQNHGTSNYSIFLDKETSKLFGYVEIDDEELWSKIALAEMNKKWWKFMEPLMETNPDKSPVTKNLRQVFHMD</sequence>
<evidence type="ECO:0000256" key="1">
    <source>
        <dbReference type="ARBA" id="ARBA00022490"/>
    </source>
</evidence>
<dbReference type="GO" id="GO:0062192">
    <property type="term" value="F:L-rhamnose mutarotase activity"/>
    <property type="evidence" value="ECO:0007669"/>
    <property type="project" value="UniProtKB-UniRule"/>
</dbReference>
<dbReference type="EC" id="5.1.3.32" evidence="5"/>